<keyword evidence="3" id="KW-0378">Hydrolase</keyword>
<dbReference type="RefSeq" id="WP_349638674.1">
    <property type="nucleotide sequence ID" value="NZ_CP090958.1"/>
</dbReference>
<dbReference type="Gene3D" id="1.50.10.10">
    <property type="match status" value="1"/>
</dbReference>
<dbReference type="Pfam" id="PF19291">
    <property type="entry name" value="TREH_N"/>
    <property type="match status" value="1"/>
</dbReference>
<reference evidence="3 4" key="1">
    <citation type="submission" date="2023-05" db="EMBL/GenBank/DDBJ databases">
        <title>Lithophilousrod everest ZFBP1038 complete genpme.</title>
        <authorList>
            <person name="Tian M."/>
        </authorList>
    </citation>
    <scope>NUCLEOTIDE SEQUENCE [LARGE SCALE GENOMIC DNA]</scope>
    <source>
        <strain evidence="3 4">ZFBP1038</strain>
    </source>
</reference>
<dbReference type="GO" id="GO:0004805">
    <property type="term" value="F:trehalose-phosphatase activity"/>
    <property type="evidence" value="ECO:0007669"/>
    <property type="project" value="UniProtKB-EC"/>
</dbReference>
<dbReference type="EMBL" id="CP090958">
    <property type="protein sequence ID" value="WGW11880.1"/>
    <property type="molecule type" value="Genomic_DNA"/>
</dbReference>
<evidence type="ECO:0000313" key="4">
    <source>
        <dbReference type="Proteomes" id="UP001209083"/>
    </source>
</evidence>
<feature type="domain" description="Trehalase-like N-terminal" evidence="2">
    <location>
        <begin position="304"/>
        <end position="517"/>
    </location>
</feature>
<keyword evidence="4" id="KW-1185">Reference proteome</keyword>
<dbReference type="InterPro" id="IPR036412">
    <property type="entry name" value="HAD-like_sf"/>
</dbReference>
<dbReference type="InterPro" id="IPR045582">
    <property type="entry name" value="Trehalase-like_N"/>
</dbReference>
<dbReference type="Pfam" id="PF00723">
    <property type="entry name" value="Glyco_hydro_15"/>
    <property type="match status" value="1"/>
</dbReference>
<dbReference type="NCBIfam" id="TIGR00685">
    <property type="entry name" value="T6PP"/>
    <property type="match status" value="1"/>
</dbReference>
<gene>
    <name evidence="3" type="primary">otsB</name>
    <name evidence="3" type="ORF">LWF01_17600</name>
</gene>
<dbReference type="PANTHER" id="PTHR31616:SF0">
    <property type="entry name" value="GLUCAN 1,4-ALPHA-GLUCOSIDASE"/>
    <property type="match status" value="1"/>
</dbReference>
<evidence type="ECO:0000259" key="2">
    <source>
        <dbReference type="Pfam" id="PF19291"/>
    </source>
</evidence>
<protein>
    <submittedName>
        <fullName evidence="3">Trehalose-phosphatase</fullName>
        <ecNumber evidence="3">3.1.3.12</ecNumber>
    </submittedName>
</protein>
<proteinExistence type="predicted"/>
<organism evidence="3 4">
    <name type="scientific">Saxibacter everestensis</name>
    <dbReference type="NCBI Taxonomy" id="2909229"/>
    <lineage>
        <taxon>Bacteria</taxon>
        <taxon>Bacillati</taxon>
        <taxon>Actinomycetota</taxon>
        <taxon>Actinomycetes</taxon>
        <taxon>Micrococcales</taxon>
        <taxon>Brevibacteriaceae</taxon>
        <taxon>Saxibacter</taxon>
    </lineage>
</organism>
<feature type="domain" description="GH15-like" evidence="1">
    <location>
        <begin position="530"/>
        <end position="892"/>
    </location>
</feature>
<dbReference type="SUPFAM" id="SSF48208">
    <property type="entry name" value="Six-hairpin glycosidases"/>
    <property type="match status" value="1"/>
</dbReference>
<dbReference type="Gene3D" id="3.40.50.1000">
    <property type="entry name" value="HAD superfamily/HAD-like"/>
    <property type="match status" value="1"/>
</dbReference>
<dbReference type="PANTHER" id="PTHR31616">
    <property type="entry name" value="TREHALASE"/>
    <property type="match status" value="1"/>
</dbReference>
<evidence type="ECO:0000313" key="3">
    <source>
        <dbReference type="EMBL" id="WGW11880.1"/>
    </source>
</evidence>
<dbReference type="InterPro" id="IPR011613">
    <property type="entry name" value="GH15-like"/>
</dbReference>
<dbReference type="SUPFAM" id="SSF56784">
    <property type="entry name" value="HAD-like"/>
    <property type="match status" value="1"/>
</dbReference>
<dbReference type="InterPro" id="IPR008928">
    <property type="entry name" value="6-hairpin_glycosidase_sf"/>
</dbReference>
<name>A0ABY8QSA9_9MICO</name>
<dbReference type="Proteomes" id="UP001209083">
    <property type="component" value="Chromosome"/>
</dbReference>
<sequence length="902" mass="97846">MSHEAEILNTMGIPLIRERIDPIAPVSTSPEVDGWDPAAPHARPLTDLGRAEHELSPALLDRLVELSRSPQLLVATDYDGTIAPIVEIPSQAYPQPGSVVAMRALATLPNTEVAVISGRSLRDLAAMSRLPIEVQLVGSHGSEFDIDTVSSLPATLTEQLARLKADVAQLVLECPGMRLEDKPAGVAIHLRGVSQEVYDKSLALIDQISARDEVYATSGKDVVDLSVVKTSKGAALRALRARLGSSAALYIGDDTSDERALATLQGPDLGIKVVGSGEDTLTAASVTVPDPATVSLVLATLFDLRRAWLFGRSAVPIERHSMLANGRSTALVDPAGRICWMPDPFPHSASMFSEILGTEAAGFYAIAAADGSKPLTQRYIPGTTTVETRWPGFKTTDYLGPAASSTTTLVRVVEGERPATVTFAPRLDYGTATSRLEVVENGVRVIGTSEPIVLHAPGVKFRIQAEGQSDTAIAELPMGGDPVVLTLTCGGSVAEQDRIRRADGGEPAQRHKANEYWTSWVETLDVPQFRREAVVRSAITLRGLCHEPSGGVLAASTTSLPEGIGGTRNWDYRYCWLRDGSMTVNTLLSLGSTTESIGFLNWLSEILSRSNGPEQLHPLYAVDGSTLSTEAVLDALPGYAGSRPVRVGNAAEHQVQLDVFGPITELLDDLTEYLGELSDEHWFLTQQMVTAVERRWMEPDHGIWEARRAPRHHVYTKVMCWVTVDRALRIATRHGRAVPGDWEQLRATIADDVLTQGWSEESKAYTVAYGAPDLDAATLHIGLSGLLPPDDPRFASTVEAIERDLRRGPTVFRYHYDDGLPGLEGGFHICTTWLIEAFIMAGRIDDAKELFARLTALMGPTGLLPEEYDPVPERHLGNHPQAYSHLGYIRCAQRLAPYHVTV</sequence>
<dbReference type="InterPro" id="IPR023214">
    <property type="entry name" value="HAD_sf"/>
</dbReference>
<evidence type="ECO:0000259" key="1">
    <source>
        <dbReference type="Pfam" id="PF00723"/>
    </source>
</evidence>
<dbReference type="InterPro" id="IPR012341">
    <property type="entry name" value="6hp_glycosidase-like_sf"/>
</dbReference>
<dbReference type="EC" id="3.1.3.12" evidence="3"/>
<dbReference type="Pfam" id="PF02358">
    <property type="entry name" value="Trehalose_PPase"/>
    <property type="match status" value="1"/>
</dbReference>
<dbReference type="Gene3D" id="3.30.70.1020">
    <property type="entry name" value="Trehalose-6-phosphate phosphatase related protein, domain 2"/>
    <property type="match status" value="1"/>
</dbReference>
<accession>A0ABY8QSA9</accession>
<dbReference type="InterPro" id="IPR003337">
    <property type="entry name" value="Trehalose_PPase"/>
</dbReference>